<reference evidence="2" key="1">
    <citation type="submission" date="2021-01" db="EMBL/GenBank/DDBJ databases">
        <authorList>
            <person name="Corre E."/>
            <person name="Pelletier E."/>
            <person name="Niang G."/>
            <person name="Scheremetjew M."/>
            <person name="Finn R."/>
            <person name="Kale V."/>
            <person name="Holt S."/>
            <person name="Cochrane G."/>
            <person name="Meng A."/>
            <person name="Brown T."/>
            <person name="Cohen L."/>
        </authorList>
    </citation>
    <scope>NUCLEOTIDE SEQUENCE</scope>
    <source>
        <strain evidence="2">CCMP219</strain>
    </source>
</reference>
<proteinExistence type="predicted"/>
<feature type="compositionally biased region" description="Polar residues" evidence="1">
    <location>
        <begin position="26"/>
        <end position="37"/>
    </location>
</feature>
<dbReference type="AlphaFoldDB" id="A0A7R9YRX1"/>
<feature type="compositionally biased region" description="Polar residues" evidence="1">
    <location>
        <begin position="50"/>
        <end position="60"/>
    </location>
</feature>
<sequence>MEIKVLEDVSKRQHWWFQSVPHPQQVRTATSSAQTPHLLSIHATPPQRPTRANSSSNRVAGLQSASLLQASYKWCCTASCEHTQSTVSTGVESNSKAWAAPKA</sequence>
<evidence type="ECO:0000313" key="2">
    <source>
        <dbReference type="EMBL" id="CAD8283376.1"/>
    </source>
</evidence>
<evidence type="ECO:0000256" key="1">
    <source>
        <dbReference type="SAM" id="MobiDB-lite"/>
    </source>
</evidence>
<gene>
    <name evidence="2" type="ORF">CEUR00632_LOCUS3411</name>
</gene>
<accession>A0A7R9YRX1</accession>
<organism evidence="2">
    <name type="scientific">Chlamydomonas euryale</name>
    <dbReference type="NCBI Taxonomy" id="1486919"/>
    <lineage>
        <taxon>Eukaryota</taxon>
        <taxon>Viridiplantae</taxon>
        <taxon>Chlorophyta</taxon>
        <taxon>core chlorophytes</taxon>
        <taxon>Chlorophyceae</taxon>
        <taxon>CS clade</taxon>
        <taxon>Chlamydomonadales</taxon>
        <taxon>Chlamydomonadaceae</taxon>
        <taxon>Chlamydomonas</taxon>
    </lineage>
</organism>
<feature type="region of interest" description="Disordered" evidence="1">
    <location>
        <begin position="26"/>
        <end position="60"/>
    </location>
</feature>
<dbReference type="EMBL" id="HBEC01007522">
    <property type="protein sequence ID" value="CAD8283376.1"/>
    <property type="molecule type" value="Transcribed_RNA"/>
</dbReference>
<protein>
    <submittedName>
        <fullName evidence="2">Uncharacterized protein</fullName>
    </submittedName>
</protein>
<name>A0A7R9YRX1_9CHLO</name>